<evidence type="ECO:0000313" key="2">
    <source>
        <dbReference type="EMBL" id="KAL0130676.1"/>
    </source>
</evidence>
<dbReference type="AlphaFoldDB" id="A0AAW2GTS3"/>
<feature type="region of interest" description="Disordered" evidence="1">
    <location>
        <begin position="101"/>
        <end position="166"/>
    </location>
</feature>
<reference evidence="2 3" key="1">
    <citation type="submission" date="2023-03" db="EMBL/GenBank/DDBJ databases">
        <title>High recombination rates correlate with genetic variation in Cardiocondyla obscurior ants.</title>
        <authorList>
            <person name="Errbii M."/>
        </authorList>
    </citation>
    <scope>NUCLEOTIDE SEQUENCE [LARGE SCALE GENOMIC DNA]</scope>
    <source>
        <strain evidence="2">Alpha-2009</strain>
        <tissue evidence="2">Whole body</tissue>
    </source>
</reference>
<evidence type="ECO:0000256" key="1">
    <source>
        <dbReference type="SAM" id="MobiDB-lite"/>
    </source>
</evidence>
<name>A0AAW2GTS3_9HYME</name>
<protein>
    <submittedName>
        <fullName evidence="2">Uncharacterized protein</fullName>
    </submittedName>
</protein>
<proteinExistence type="predicted"/>
<gene>
    <name evidence="2" type="ORF">PUN28_002359</name>
</gene>
<dbReference type="Proteomes" id="UP001430953">
    <property type="component" value="Unassembled WGS sequence"/>
</dbReference>
<keyword evidence="3" id="KW-1185">Reference proteome</keyword>
<sequence length="228" mass="25456">MSSPASHEHAYVRAKGRHTSDAVEFAMLEIGMHMYAGHRLACLSLSSASVHSARFHIRYYSAYSIYKARFYTNPADINIPVPRAPGATACVFMEQHRIFKGEGQNLNGTSSGRARESERGRNKRARETEEGKLRDFEEASRTMKATRSIGPPQKQGRPSLSRTGVETAAGGVRTVVFRGWRVKGRDVLGPVDTAESPERAASRVARKFRSMSRVIDCFIRQSHEYLPP</sequence>
<evidence type="ECO:0000313" key="3">
    <source>
        <dbReference type="Proteomes" id="UP001430953"/>
    </source>
</evidence>
<organism evidence="2 3">
    <name type="scientific">Cardiocondyla obscurior</name>
    <dbReference type="NCBI Taxonomy" id="286306"/>
    <lineage>
        <taxon>Eukaryota</taxon>
        <taxon>Metazoa</taxon>
        <taxon>Ecdysozoa</taxon>
        <taxon>Arthropoda</taxon>
        <taxon>Hexapoda</taxon>
        <taxon>Insecta</taxon>
        <taxon>Pterygota</taxon>
        <taxon>Neoptera</taxon>
        <taxon>Endopterygota</taxon>
        <taxon>Hymenoptera</taxon>
        <taxon>Apocrita</taxon>
        <taxon>Aculeata</taxon>
        <taxon>Formicoidea</taxon>
        <taxon>Formicidae</taxon>
        <taxon>Myrmicinae</taxon>
        <taxon>Cardiocondyla</taxon>
    </lineage>
</organism>
<comment type="caution">
    <text evidence="2">The sequence shown here is derived from an EMBL/GenBank/DDBJ whole genome shotgun (WGS) entry which is preliminary data.</text>
</comment>
<accession>A0AAW2GTS3</accession>
<dbReference type="EMBL" id="JADYXP020000002">
    <property type="protein sequence ID" value="KAL0130676.1"/>
    <property type="molecule type" value="Genomic_DNA"/>
</dbReference>
<feature type="compositionally biased region" description="Basic and acidic residues" evidence="1">
    <location>
        <begin position="113"/>
        <end position="141"/>
    </location>
</feature>